<dbReference type="STRING" id="914234.M2R7P8"/>
<dbReference type="Pfam" id="PF00106">
    <property type="entry name" value="adh_short"/>
    <property type="match status" value="1"/>
</dbReference>
<evidence type="ECO:0000313" key="6">
    <source>
        <dbReference type="EMBL" id="EMD34721.1"/>
    </source>
</evidence>
<dbReference type="PANTHER" id="PTHR24321">
    <property type="entry name" value="DEHYDROGENASES, SHORT CHAIN"/>
    <property type="match status" value="1"/>
</dbReference>
<keyword evidence="7" id="KW-1185">Reference proteome</keyword>
<dbReference type="SMART" id="SM00822">
    <property type="entry name" value="PKS_KR"/>
    <property type="match status" value="1"/>
</dbReference>
<name>M2R7P8_CERS8</name>
<dbReference type="EMBL" id="KB445802">
    <property type="protein sequence ID" value="EMD34721.1"/>
    <property type="molecule type" value="Genomic_DNA"/>
</dbReference>
<dbReference type="PRINTS" id="PR00081">
    <property type="entry name" value="GDHRDH"/>
</dbReference>
<dbReference type="OrthoDB" id="498125at2759"/>
<evidence type="ECO:0000256" key="3">
    <source>
        <dbReference type="ARBA" id="ARBA00023027"/>
    </source>
</evidence>
<keyword evidence="3" id="KW-0520">NAD</keyword>
<dbReference type="HOGENOM" id="CLU_010194_1_0_1"/>
<protein>
    <recommendedName>
        <fullName evidence="5">Ketoreductase domain-containing protein</fullName>
    </recommendedName>
</protein>
<evidence type="ECO:0000256" key="4">
    <source>
        <dbReference type="RuleBase" id="RU000363"/>
    </source>
</evidence>
<accession>M2R7P8</accession>
<organism evidence="6 7">
    <name type="scientific">Ceriporiopsis subvermispora (strain B)</name>
    <name type="common">White-rot fungus</name>
    <name type="synonym">Gelatoporia subvermispora</name>
    <dbReference type="NCBI Taxonomy" id="914234"/>
    <lineage>
        <taxon>Eukaryota</taxon>
        <taxon>Fungi</taxon>
        <taxon>Dikarya</taxon>
        <taxon>Basidiomycota</taxon>
        <taxon>Agaricomycotina</taxon>
        <taxon>Agaricomycetes</taxon>
        <taxon>Polyporales</taxon>
        <taxon>Gelatoporiaceae</taxon>
        <taxon>Gelatoporia</taxon>
    </lineage>
</organism>
<dbReference type="InterPro" id="IPR036291">
    <property type="entry name" value="NAD(P)-bd_dom_sf"/>
</dbReference>
<dbReference type="Proteomes" id="UP000016930">
    <property type="component" value="Unassembled WGS sequence"/>
</dbReference>
<dbReference type="InterPro" id="IPR057326">
    <property type="entry name" value="KR_dom"/>
</dbReference>
<evidence type="ECO:0000313" key="7">
    <source>
        <dbReference type="Proteomes" id="UP000016930"/>
    </source>
</evidence>
<dbReference type="SUPFAM" id="SSF51735">
    <property type="entry name" value="NAD(P)-binding Rossmann-fold domains"/>
    <property type="match status" value="1"/>
</dbReference>
<feature type="domain" description="Ketoreductase" evidence="5">
    <location>
        <begin position="7"/>
        <end position="189"/>
    </location>
</feature>
<comment type="similarity">
    <text evidence="1 4">Belongs to the short-chain dehydrogenases/reductases (SDR) family.</text>
</comment>
<dbReference type="FunFam" id="3.40.50.720:FF:000084">
    <property type="entry name" value="Short-chain dehydrogenase reductase"/>
    <property type="match status" value="1"/>
</dbReference>
<reference evidence="6 7" key="1">
    <citation type="journal article" date="2012" name="Proc. Natl. Acad. Sci. U.S.A.">
        <title>Comparative genomics of Ceriporiopsis subvermispora and Phanerochaete chrysosporium provide insight into selective ligninolysis.</title>
        <authorList>
            <person name="Fernandez-Fueyo E."/>
            <person name="Ruiz-Duenas F.J."/>
            <person name="Ferreira P."/>
            <person name="Floudas D."/>
            <person name="Hibbett D.S."/>
            <person name="Canessa P."/>
            <person name="Larrondo L.F."/>
            <person name="James T.Y."/>
            <person name="Seelenfreund D."/>
            <person name="Lobos S."/>
            <person name="Polanco R."/>
            <person name="Tello M."/>
            <person name="Honda Y."/>
            <person name="Watanabe T."/>
            <person name="Watanabe T."/>
            <person name="Ryu J.S."/>
            <person name="Kubicek C.P."/>
            <person name="Schmoll M."/>
            <person name="Gaskell J."/>
            <person name="Hammel K.E."/>
            <person name="St John F.J."/>
            <person name="Vanden Wymelenberg A."/>
            <person name="Sabat G."/>
            <person name="Splinter BonDurant S."/>
            <person name="Syed K."/>
            <person name="Yadav J.S."/>
            <person name="Doddapaneni H."/>
            <person name="Subramanian V."/>
            <person name="Lavin J.L."/>
            <person name="Oguiza J.A."/>
            <person name="Perez G."/>
            <person name="Pisabarro A.G."/>
            <person name="Ramirez L."/>
            <person name="Santoyo F."/>
            <person name="Master E."/>
            <person name="Coutinho P.M."/>
            <person name="Henrissat B."/>
            <person name="Lombard V."/>
            <person name="Magnuson J.K."/>
            <person name="Kuees U."/>
            <person name="Hori C."/>
            <person name="Igarashi K."/>
            <person name="Samejima M."/>
            <person name="Held B.W."/>
            <person name="Barry K.W."/>
            <person name="LaButti K.M."/>
            <person name="Lapidus A."/>
            <person name="Lindquist E.A."/>
            <person name="Lucas S.M."/>
            <person name="Riley R."/>
            <person name="Salamov A.A."/>
            <person name="Hoffmeister D."/>
            <person name="Schwenk D."/>
            <person name="Hadar Y."/>
            <person name="Yarden O."/>
            <person name="de Vries R.P."/>
            <person name="Wiebenga A."/>
            <person name="Stenlid J."/>
            <person name="Eastwood D."/>
            <person name="Grigoriev I.V."/>
            <person name="Berka R.M."/>
            <person name="Blanchette R.A."/>
            <person name="Kersten P."/>
            <person name="Martinez A.T."/>
            <person name="Vicuna R."/>
            <person name="Cullen D."/>
        </authorList>
    </citation>
    <scope>NUCLEOTIDE SEQUENCE [LARGE SCALE GENOMIC DNA]</scope>
    <source>
        <strain evidence="6 7">B</strain>
    </source>
</reference>
<keyword evidence="2" id="KW-0560">Oxidoreductase</keyword>
<dbReference type="PRINTS" id="PR00080">
    <property type="entry name" value="SDRFAMILY"/>
</dbReference>
<dbReference type="InterPro" id="IPR002347">
    <property type="entry name" value="SDR_fam"/>
</dbReference>
<dbReference type="AlphaFoldDB" id="M2R7P8"/>
<evidence type="ECO:0000259" key="5">
    <source>
        <dbReference type="SMART" id="SM00822"/>
    </source>
</evidence>
<gene>
    <name evidence="6" type="ORF">CERSUDRAFT_116913</name>
</gene>
<evidence type="ECO:0000256" key="2">
    <source>
        <dbReference type="ARBA" id="ARBA00023002"/>
    </source>
</evidence>
<dbReference type="PANTHER" id="PTHR24321:SF8">
    <property type="entry name" value="ESTRADIOL 17-BETA-DEHYDROGENASE 8-RELATED"/>
    <property type="match status" value="1"/>
</dbReference>
<sequence length="258" mass="26766">MSSGFTRVALVTGAAQGMGLAIALRLAEDGLDVAVNDITSKSEALQQAVSQIEAKGRRAVAVSGDISSEADVKAMVDRAVDALGGLDVMVANAGIAVMAGLLETTVEDWDRIFSINARGAMLCYKYAALQMIKQGRGGRIIGASSTSGKLASINLCAYSAAKSVVRSLTQAAAQELQPYNITVNAYAPGLVNTPMVQHPDDVKNGGPVSTATKTFGLPEGTKVMDPGVIANLVSYLVHPKTDFMTGQTIAVDSGRTMD</sequence>
<dbReference type="GO" id="GO:0016491">
    <property type="term" value="F:oxidoreductase activity"/>
    <property type="evidence" value="ECO:0007669"/>
    <property type="project" value="UniProtKB-KW"/>
</dbReference>
<dbReference type="Gene3D" id="3.40.50.720">
    <property type="entry name" value="NAD(P)-binding Rossmann-like Domain"/>
    <property type="match status" value="1"/>
</dbReference>
<evidence type="ECO:0000256" key="1">
    <source>
        <dbReference type="ARBA" id="ARBA00006484"/>
    </source>
</evidence>
<proteinExistence type="inferred from homology"/>